<evidence type="ECO:0000256" key="1">
    <source>
        <dbReference type="ARBA" id="ARBA00000085"/>
    </source>
</evidence>
<dbReference type="InterPro" id="IPR036097">
    <property type="entry name" value="HisK_dim/P_sf"/>
</dbReference>
<dbReference type="CDD" id="cd00075">
    <property type="entry name" value="HATPase"/>
    <property type="match status" value="1"/>
</dbReference>
<evidence type="ECO:0000256" key="12">
    <source>
        <dbReference type="ARBA" id="ARBA00022989"/>
    </source>
</evidence>
<dbReference type="Pfam" id="PF00512">
    <property type="entry name" value="HisKA"/>
    <property type="match status" value="1"/>
</dbReference>
<dbReference type="SMART" id="SM00387">
    <property type="entry name" value="HATPase_c"/>
    <property type="match status" value="1"/>
</dbReference>
<dbReference type="Pfam" id="PF00672">
    <property type="entry name" value="HAMP"/>
    <property type="match status" value="1"/>
</dbReference>
<keyword evidence="13" id="KW-0902">Two-component regulatory system</keyword>
<dbReference type="AlphaFoldDB" id="A0A192A2X3"/>
<dbReference type="PROSITE" id="PS50885">
    <property type="entry name" value="HAMP"/>
    <property type="match status" value="1"/>
</dbReference>
<evidence type="ECO:0000256" key="3">
    <source>
        <dbReference type="ARBA" id="ARBA00012438"/>
    </source>
</evidence>
<sequence length="433" mass="47379">MKFKARFDTPRFDTLFGRLAGLIVVVLVLSHFSWLGVLRSERRERQYQASVDQMAFQLQAFQAVMDGHLRAKLPDLVIETNEAPAGDALSASDKSAELARQLARRLPAGTELRLEAAATPRVFVRFPQRDKWIAMPLVWVHAPPTISAVVPGIMVVLAIAIAFSLFAAWQIQRPVRALAEAAGALARRRYVAPLKERGPYELRQLTDQFNHMAADLSAADEERNTMLAGIAHDLKTPLSRLRLRAEMLADQKAGAGIERDVESMSAIVEQFLAYAQSGDSEAREVTVDRHLRGLVQPFAEQGKHVALDLHAGDRFRLKPTHLERIVVNLLDNAFAYGAAPVNVCTASDEHGFTLTVEDHGAGIPTADIDRVMRPFVRLDPARGGNAHCGLGLAIVDRLVRHLGGDLSIGPAASDAPTPGFRVTMRFPVPAVAA</sequence>
<dbReference type="PANTHER" id="PTHR44936">
    <property type="entry name" value="SENSOR PROTEIN CREC"/>
    <property type="match status" value="1"/>
</dbReference>
<dbReference type="Gene3D" id="3.30.565.10">
    <property type="entry name" value="Histidine kinase-like ATPase, C-terminal domain"/>
    <property type="match status" value="1"/>
</dbReference>
<evidence type="ECO:0000256" key="10">
    <source>
        <dbReference type="ARBA" id="ARBA00022777"/>
    </source>
</evidence>
<dbReference type="InterPro" id="IPR003594">
    <property type="entry name" value="HATPase_dom"/>
</dbReference>
<dbReference type="GO" id="GO:0005886">
    <property type="term" value="C:plasma membrane"/>
    <property type="evidence" value="ECO:0007669"/>
    <property type="project" value="UniProtKB-SubCell"/>
</dbReference>
<dbReference type="PANTHER" id="PTHR44936:SF5">
    <property type="entry name" value="SENSOR HISTIDINE KINASE ENVZ"/>
    <property type="match status" value="1"/>
</dbReference>
<dbReference type="EMBL" id="CP016023">
    <property type="protein sequence ID" value="ANJ74739.1"/>
    <property type="molecule type" value="Genomic_DNA"/>
</dbReference>
<dbReference type="InterPro" id="IPR003661">
    <property type="entry name" value="HisK_dim/P_dom"/>
</dbReference>
<evidence type="ECO:0000313" key="15">
    <source>
        <dbReference type="EMBL" id="ANJ74739.1"/>
    </source>
</evidence>
<dbReference type="GeneID" id="61528192"/>
<evidence type="ECO:0000256" key="4">
    <source>
        <dbReference type="ARBA" id="ARBA00022475"/>
    </source>
</evidence>
<comment type="catalytic activity">
    <reaction evidence="1">
        <text>ATP + protein L-histidine = ADP + protein N-phospho-L-histidine.</text>
        <dbReference type="EC" id="2.7.13.3"/>
    </reaction>
</comment>
<keyword evidence="4" id="KW-1003">Cell membrane</keyword>
<dbReference type="SUPFAM" id="SSF55874">
    <property type="entry name" value="ATPase domain of HSP90 chaperone/DNA topoisomerase II/histidine kinase"/>
    <property type="match status" value="1"/>
</dbReference>
<dbReference type="GO" id="GO:0005524">
    <property type="term" value="F:ATP binding"/>
    <property type="evidence" value="ECO:0007669"/>
    <property type="project" value="UniProtKB-KW"/>
</dbReference>
<comment type="subcellular location">
    <subcellularLocation>
        <location evidence="2">Cell inner membrane</location>
        <topology evidence="2">Multi-pass membrane protein</topology>
    </subcellularLocation>
</comment>
<keyword evidence="6" id="KW-0597">Phosphoprotein</keyword>
<keyword evidence="5" id="KW-0997">Cell inner membrane</keyword>
<dbReference type="Gene3D" id="1.10.287.130">
    <property type="match status" value="1"/>
</dbReference>
<evidence type="ECO:0000256" key="7">
    <source>
        <dbReference type="ARBA" id="ARBA00022679"/>
    </source>
</evidence>
<dbReference type="InterPro" id="IPR004358">
    <property type="entry name" value="Sig_transdc_His_kin-like_C"/>
</dbReference>
<evidence type="ECO:0000256" key="2">
    <source>
        <dbReference type="ARBA" id="ARBA00004429"/>
    </source>
</evidence>
<dbReference type="PROSITE" id="PS50109">
    <property type="entry name" value="HIS_KIN"/>
    <property type="match status" value="1"/>
</dbReference>
<evidence type="ECO:0000256" key="9">
    <source>
        <dbReference type="ARBA" id="ARBA00022741"/>
    </source>
</evidence>
<name>A0A192A2X3_9RALS</name>
<evidence type="ECO:0000256" key="11">
    <source>
        <dbReference type="ARBA" id="ARBA00022840"/>
    </source>
</evidence>
<dbReference type="InterPro" id="IPR005467">
    <property type="entry name" value="His_kinase_dom"/>
</dbReference>
<gene>
    <name evidence="15" type="ORF">A9Y76_19365</name>
</gene>
<organism evidence="15 16">
    <name type="scientific">Ralstonia insidiosa</name>
    <dbReference type="NCBI Taxonomy" id="190721"/>
    <lineage>
        <taxon>Bacteria</taxon>
        <taxon>Pseudomonadati</taxon>
        <taxon>Pseudomonadota</taxon>
        <taxon>Betaproteobacteria</taxon>
        <taxon>Burkholderiales</taxon>
        <taxon>Burkholderiaceae</taxon>
        <taxon>Ralstonia</taxon>
    </lineage>
</organism>
<dbReference type="SUPFAM" id="SSF47384">
    <property type="entry name" value="Homodimeric domain of signal transducing histidine kinase"/>
    <property type="match status" value="1"/>
</dbReference>
<dbReference type="STRING" id="190721.ACS15_4107"/>
<dbReference type="PRINTS" id="PR00344">
    <property type="entry name" value="BCTRLSENSOR"/>
</dbReference>
<reference evidence="16" key="1">
    <citation type="submission" date="2016-06" db="EMBL/GenBank/DDBJ databases">
        <authorList>
            <person name="Xu Y."/>
            <person name="Nagy A."/>
            <person name="Yan X."/>
            <person name="Kim S.W."/>
            <person name="Haley B."/>
            <person name="Liu N.T."/>
            <person name="Nou X."/>
        </authorList>
    </citation>
    <scope>NUCLEOTIDE SEQUENCE [LARGE SCALE GENOMIC DNA]</scope>
    <source>
        <strain evidence="16">ATCC 49129</strain>
    </source>
</reference>
<protein>
    <recommendedName>
        <fullName evidence="3">histidine kinase</fullName>
        <ecNumber evidence="3">2.7.13.3</ecNumber>
    </recommendedName>
</protein>
<dbReference type="SMART" id="SM00388">
    <property type="entry name" value="HisKA"/>
    <property type="match status" value="1"/>
</dbReference>
<dbReference type="Pfam" id="PF02518">
    <property type="entry name" value="HATPase_c"/>
    <property type="match status" value="1"/>
</dbReference>
<dbReference type="OrthoDB" id="9804645at2"/>
<evidence type="ECO:0000256" key="6">
    <source>
        <dbReference type="ARBA" id="ARBA00022553"/>
    </source>
</evidence>
<keyword evidence="16" id="KW-1185">Reference proteome</keyword>
<evidence type="ECO:0000313" key="16">
    <source>
        <dbReference type="Proteomes" id="UP000078572"/>
    </source>
</evidence>
<evidence type="ECO:0000256" key="13">
    <source>
        <dbReference type="ARBA" id="ARBA00023012"/>
    </source>
</evidence>
<dbReference type="GO" id="GO:0000155">
    <property type="term" value="F:phosphorelay sensor kinase activity"/>
    <property type="evidence" value="ECO:0007669"/>
    <property type="project" value="InterPro"/>
</dbReference>
<evidence type="ECO:0000256" key="5">
    <source>
        <dbReference type="ARBA" id="ARBA00022519"/>
    </source>
</evidence>
<keyword evidence="8" id="KW-0812">Transmembrane</keyword>
<keyword evidence="12" id="KW-1133">Transmembrane helix</keyword>
<accession>A0A192A2X3</accession>
<dbReference type="InterPro" id="IPR036890">
    <property type="entry name" value="HATPase_C_sf"/>
</dbReference>
<dbReference type="InterPro" id="IPR003660">
    <property type="entry name" value="HAMP_dom"/>
</dbReference>
<dbReference type="SMART" id="SM00304">
    <property type="entry name" value="HAMP"/>
    <property type="match status" value="1"/>
</dbReference>
<keyword evidence="10 15" id="KW-0418">Kinase</keyword>
<keyword evidence="14" id="KW-0472">Membrane</keyword>
<keyword evidence="11" id="KW-0067">ATP-binding</keyword>
<dbReference type="Proteomes" id="UP000078572">
    <property type="component" value="Chromosome 2"/>
</dbReference>
<evidence type="ECO:0000256" key="8">
    <source>
        <dbReference type="ARBA" id="ARBA00022692"/>
    </source>
</evidence>
<dbReference type="RefSeq" id="WP_064806830.1">
    <property type="nucleotide sequence ID" value="NZ_CP016023.1"/>
</dbReference>
<evidence type="ECO:0000256" key="14">
    <source>
        <dbReference type="ARBA" id="ARBA00023136"/>
    </source>
</evidence>
<keyword evidence="7" id="KW-0808">Transferase</keyword>
<proteinExistence type="predicted"/>
<dbReference type="CDD" id="cd00082">
    <property type="entry name" value="HisKA"/>
    <property type="match status" value="1"/>
</dbReference>
<dbReference type="EC" id="2.7.13.3" evidence="3"/>
<dbReference type="InterPro" id="IPR050980">
    <property type="entry name" value="2C_sensor_his_kinase"/>
</dbReference>
<keyword evidence="9" id="KW-0547">Nucleotide-binding</keyword>